<dbReference type="Pfam" id="PF04027">
    <property type="entry name" value="DUF371"/>
    <property type="match status" value="1"/>
</dbReference>
<dbReference type="PANTHER" id="PTHR40696">
    <property type="entry name" value="DUF371 FAMILY PROTEIN"/>
    <property type="match status" value="1"/>
</dbReference>
<name>A0A7C4D536_THEPE</name>
<sequence>MDNLIAVDRLEARGHPNIRATHKSTLEITRDQTLTLRGDCIIAVAATKAAADLHPQLKQAIRSGERVTLLFIAEEPGLVETVTGRGHSALTLEDSKSIVVRRSSYVDSRTIAVNADKAAWNIDRKLVAYLKQPDATLKVYIVVHRGEFSLDFIRELHM</sequence>
<accession>A0A7C4D536</accession>
<reference evidence="1" key="1">
    <citation type="journal article" date="2020" name="mSystems">
        <title>Genome- and Community-Level Interaction Insights into Carbon Utilization and Element Cycling Functions of Hydrothermarchaeota in Hydrothermal Sediment.</title>
        <authorList>
            <person name="Zhou Z."/>
            <person name="Liu Y."/>
            <person name="Xu W."/>
            <person name="Pan J."/>
            <person name="Luo Z.H."/>
            <person name="Li M."/>
        </authorList>
    </citation>
    <scope>NUCLEOTIDE SEQUENCE</scope>
    <source>
        <strain evidence="1">SpSt-649</strain>
    </source>
</reference>
<dbReference type="PANTHER" id="PTHR40696:SF1">
    <property type="entry name" value="DUF371 DOMAIN-CONTAINING PROTEIN"/>
    <property type="match status" value="1"/>
</dbReference>
<protein>
    <submittedName>
        <fullName evidence="1">DUF371 domain-containing protein</fullName>
    </submittedName>
</protein>
<dbReference type="InterPro" id="IPR007171">
    <property type="entry name" value="DUF371"/>
</dbReference>
<dbReference type="AlphaFoldDB" id="A0A7C4D536"/>
<dbReference type="EMBL" id="DTBQ01000120">
    <property type="protein sequence ID" value="HGM46973.1"/>
    <property type="molecule type" value="Genomic_DNA"/>
</dbReference>
<proteinExistence type="predicted"/>
<comment type="caution">
    <text evidence="1">The sequence shown here is derived from an EMBL/GenBank/DDBJ whole genome shotgun (WGS) entry which is preliminary data.</text>
</comment>
<organism evidence="1">
    <name type="scientific">Thermofilum pendens</name>
    <dbReference type="NCBI Taxonomy" id="2269"/>
    <lineage>
        <taxon>Archaea</taxon>
        <taxon>Thermoproteota</taxon>
        <taxon>Thermoprotei</taxon>
        <taxon>Thermofilales</taxon>
        <taxon>Thermofilaceae</taxon>
        <taxon>Thermofilum</taxon>
    </lineage>
</organism>
<gene>
    <name evidence="1" type="ORF">ENU21_04405</name>
</gene>
<dbReference type="InterPro" id="IPR023131">
    <property type="entry name" value="Mth639-like_dom_sf"/>
</dbReference>
<dbReference type="Gene3D" id="2.60.120.630">
    <property type="entry name" value="mth639 domain like"/>
    <property type="match status" value="1"/>
</dbReference>
<evidence type="ECO:0000313" key="1">
    <source>
        <dbReference type="EMBL" id="HGM46973.1"/>
    </source>
</evidence>